<sequence>MARPRRVTIDFEPKRPYIGNALKSMPIKRMLNEKVELGKQLYSKRVVKGKRHRPGQPRNYRSISGKVGLGGDDKDRWTGEIATTARHGLPREFGAASEIKRGGGYTKQVAKRYERSVRGRAKQRGNAEHVLGGDSRRRASIVKTLEVR</sequence>
<feature type="region of interest" description="Disordered" evidence="1">
    <location>
        <begin position="47"/>
        <end position="76"/>
    </location>
</feature>
<gene>
    <name evidence="2" type="primary">33</name>
    <name evidence="2" type="ORF">PBI_ONEUP_33</name>
</gene>
<evidence type="ECO:0000313" key="3">
    <source>
        <dbReference type="Proteomes" id="UP000204609"/>
    </source>
</evidence>
<dbReference type="KEGG" id="vg:28800491"/>
<dbReference type="GeneID" id="28800491"/>
<evidence type="ECO:0000256" key="1">
    <source>
        <dbReference type="SAM" id="MobiDB-lite"/>
    </source>
</evidence>
<dbReference type="Proteomes" id="UP000204609">
    <property type="component" value="Segment"/>
</dbReference>
<dbReference type="EMBL" id="KU998245">
    <property type="protein sequence ID" value="ANA86368.1"/>
    <property type="molecule type" value="Genomic_DNA"/>
</dbReference>
<protein>
    <submittedName>
        <fullName evidence="2">Uncharacterized protein</fullName>
    </submittedName>
</protein>
<accession>A0A160DES5</accession>
<keyword evidence="3" id="KW-1185">Reference proteome</keyword>
<organism evidence="2 3">
    <name type="scientific">Gordonia phage OneUp</name>
    <dbReference type="NCBI Taxonomy" id="1838074"/>
    <lineage>
        <taxon>Viruses</taxon>
        <taxon>Duplodnaviria</taxon>
        <taxon>Heunggongvirae</taxon>
        <taxon>Uroviricota</taxon>
        <taxon>Caudoviricetes</taxon>
        <taxon>Oneupvirus</taxon>
        <taxon>Oneupvirus oneup</taxon>
    </lineage>
</organism>
<proteinExistence type="predicted"/>
<reference evidence="3" key="1">
    <citation type="submission" date="2016-03" db="EMBL/GenBank/DDBJ databases">
        <authorList>
            <person name="Ploux O."/>
        </authorList>
    </citation>
    <scope>NUCLEOTIDE SEQUENCE [LARGE SCALE GENOMIC DNA]</scope>
</reference>
<evidence type="ECO:0000313" key="2">
    <source>
        <dbReference type="EMBL" id="ANA86368.1"/>
    </source>
</evidence>
<name>A0A160DES5_9CAUD</name>
<dbReference type="RefSeq" id="YP_009274450.1">
    <property type="nucleotide sequence ID" value="NC_030917.1"/>
</dbReference>
<dbReference type="OrthoDB" id="22168at10239"/>